<dbReference type="AlphaFoldDB" id="A0A242MAR9"/>
<dbReference type="InterPro" id="IPR023986">
    <property type="entry name" value="GlycosylTfrase_MSMEG0565"/>
</dbReference>
<dbReference type="GO" id="GO:0016758">
    <property type="term" value="F:hexosyltransferase activity"/>
    <property type="evidence" value="ECO:0007669"/>
    <property type="project" value="TreeGrafter"/>
</dbReference>
<evidence type="ECO:0000313" key="3">
    <source>
        <dbReference type="EMBL" id="OTP68302.1"/>
    </source>
</evidence>
<feature type="domain" description="Glycosyl transferase family 1" evidence="1">
    <location>
        <begin position="179"/>
        <end position="342"/>
    </location>
</feature>
<dbReference type="SUPFAM" id="SSF53756">
    <property type="entry name" value="UDP-Glycosyltransferase/glycogen phosphorylase"/>
    <property type="match status" value="1"/>
</dbReference>
<gene>
    <name evidence="3" type="ORF">PAMC26510_29240</name>
</gene>
<dbReference type="InterPro" id="IPR028098">
    <property type="entry name" value="Glyco_trans_4-like_N"/>
</dbReference>
<dbReference type="PANTHER" id="PTHR45947:SF3">
    <property type="entry name" value="SULFOQUINOVOSYL TRANSFERASE SQD2"/>
    <property type="match status" value="1"/>
</dbReference>
<name>A0A242MAR9_CABSO</name>
<sequence length="477" mass="51873">MRVALTTHSVNPRGGVVHTLELAAALVDDGHDVTIFAPAAPGESLFREPPCRVILATTEGSQQNTVAMVEARLRALKASLRACDAGGFAVLHAQDSISGNALAELKEDGTIKGFIRTVHHLDHFDNPRLAAWQTRAWRDADRVLCVSEMWTRVMHEKYGVDATTVSNGVDLTRYSPQRTHQDKASGIDGSPVVLAVGGIEARKNTAALLEAFAVLIQRRPEARLVVAGGASLLDHNAYALAFMQRVAELNLTHAVTVTGPLDDAAMPALFRRADVLAMVSLSEGFGLVVLEALASGTPVVASNIAPFTEYLDDTTCCWATPTDHESITNALEQVISGRHRTDFDNAVPALLARMSWQASAKKHLDIYSGLLTSRALKSLQEAAMPVMHFRIQWPDDSEDNCYSPSQVVSDFFTPGQDYPVDDFVSRAREALNIASERVREKYGFACSAAMDQLAKIEVDAERFMDEPDARVKVIALV</sequence>
<evidence type="ECO:0000313" key="4">
    <source>
        <dbReference type="Proteomes" id="UP000194546"/>
    </source>
</evidence>
<protein>
    <submittedName>
        <fullName evidence="3">Glycosyltransferase</fullName>
    </submittedName>
</protein>
<dbReference type="NCBIfam" id="TIGR04047">
    <property type="entry name" value="MSMEG_0565_glyc"/>
    <property type="match status" value="1"/>
</dbReference>
<dbReference type="InterPro" id="IPR023846">
    <property type="entry name" value="CHP04042_MSMEG0570"/>
</dbReference>
<dbReference type="Pfam" id="PF00534">
    <property type="entry name" value="Glycos_transf_1"/>
    <property type="match status" value="1"/>
</dbReference>
<evidence type="ECO:0000259" key="1">
    <source>
        <dbReference type="Pfam" id="PF00534"/>
    </source>
</evidence>
<dbReference type="NCBIfam" id="TIGR04042">
    <property type="entry name" value="MSMEG_0570_fam"/>
    <property type="match status" value="1"/>
</dbReference>
<dbReference type="InterPro" id="IPR001296">
    <property type="entry name" value="Glyco_trans_1"/>
</dbReference>
<proteinExistence type="predicted"/>
<organism evidence="3 4">
    <name type="scientific">Caballeronia sordidicola</name>
    <name type="common">Burkholderia sordidicola</name>
    <dbReference type="NCBI Taxonomy" id="196367"/>
    <lineage>
        <taxon>Bacteria</taxon>
        <taxon>Pseudomonadati</taxon>
        <taxon>Pseudomonadota</taxon>
        <taxon>Betaproteobacteria</taxon>
        <taxon>Burkholderiales</taxon>
        <taxon>Burkholderiaceae</taxon>
        <taxon>Caballeronia</taxon>
    </lineage>
</organism>
<evidence type="ECO:0000259" key="2">
    <source>
        <dbReference type="Pfam" id="PF13439"/>
    </source>
</evidence>
<dbReference type="Pfam" id="PF13439">
    <property type="entry name" value="Glyco_transf_4"/>
    <property type="match status" value="1"/>
</dbReference>
<dbReference type="Gene3D" id="3.40.50.2000">
    <property type="entry name" value="Glycogen Phosphorylase B"/>
    <property type="match status" value="2"/>
</dbReference>
<dbReference type="InterPro" id="IPR050194">
    <property type="entry name" value="Glycosyltransferase_grp1"/>
</dbReference>
<reference evidence="3 4" key="1">
    <citation type="submission" date="2017-03" db="EMBL/GenBank/DDBJ databases">
        <title>Genome analysis of strain PAMC 26510.</title>
        <authorList>
            <person name="Oh H.-M."/>
            <person name="Yang J.-A."/>
        </authorList>
    </citation>
    <scope>NUCLEOTIDE SEQUENCE [LARGE SCALE GENOMIC DNA]</scope>
    <source>
        <strain evidence="3 4">PAMC 26510</strain>
    </source>
</reference>
<comment type="caution">
    <text evidence="3">The sequence shown here is derived from an EMBL/GenBank/DDBJ whole genome shotgun (WGS) entry which is preliminary data.</text>
</comment>
<dbReference type="Proteomes" id="UP000194546">
    <property type="component" value="Unassembled WGS sequence"/>
</dbReference>
<dbReference type="PANTHER" id="PTHR45947">
    <property type="entry name" value="SULFOQUINOVOSYL TRANSFERASE SQD2"/>
    <property type="match status" value="1"/>
</dbReference>
<keyword evidence="3" id="KW-0808">Transferase</keyword>
<accession>A0A242MAR9</accession>
<dbReference type="CDD" id="cd03801">
    <property type="entry name" value="GT4_PimA-like"/>
    <property type="match status" value="1"/>
</dbReference>
<feature type="domain" description="Glycosyltransferase subfamily 4-like N-terminal" evidence="2">
    <location>
        <begin position="13"/>
        <end position="173"/>
    </location>
</feature>
<dbReference type="EMBL" id="NBTY01000172">
    <property type="protein sequence ID" value="OTP68302.1"/>
    <property type="molecule type" value="Genomic_DNA"/>
</dbReference>